<organism evidence="8 9">
    <name type="scientific">Sesamum angolense</name>
    <dbReference type="NCBI Taxonomy" id="2727404"/>
    <lineage>
        <taxon>Eukaryota</taxon>
        <taxon>Viridiplantae</taxon>
        <taxon>Streptophyta</taxon>
        <taxon>Embryophyta</taxon>
        <taxon>Tracheophyta</taxon>
        <taxon>Spermatophyta</taxon>
        <taxon>Magnoliopsida</taxon>
        <taxon>eudicotyledons</taxon>
        <taxon>Gunneridae</taxon>
        <taxon>Pentapetalae</taxon>
        <taxon>asterids</taxon>
        <taxon>lamiids</taxon>
        <taxon>Lamiales</taxon>
        <taxon>Pedaliaceae</taxon>
        <taxon>Sesamum</taxon>
    </lineage>
</organism>
<evidence type="ECO:0000313" key="8">
    <source>
        <dbReference type="EMBL" id="KAK4403530.1"/>
    </source>
</evidence>
<keyword evidence="2" id="KW-0808">Transferase</keyword>
<name>A0AAE1X1J1_9LAMI</name>
<evidence type="ECO:0000256" key="3">
    <source>
        <dbReference type="ARBA" id="ARBA00022691"/>
    </source>
</evidence>
<dbReference type="InterPro" id="IPR036390">
    <property type="entry name" value="WH_DNA-bd_sf"/>
</dbReference>
<dbReference type="SUPFAM" id="SSF53335">
    <property type="entry name" value="S-adenosyl-L-methionine-dependent methyltransferases"/>
    <property type="match status" value="1"/>
</dbReference>
<reference evidence="8" key="2">
    <citation type="journal article" date="2024" name="Plant">
        <title>Genomic evolution and insights into agronomic trait innovations of Sesamum species.</title>
        <authorList>
            <person name="Miao H."/>
            <person name="Wang L."/>
            <person name="Qu L."/>
            <person name="Liu H."/>
            <person name="Sun Y."/>
            <person name="Le M."/>
            <person name="Wang Q."/>
            <person name="Wei S."/>
            <person name="Zheng Y."/>
            <person name="Lin W."/>
            <person name="Duan Y."/>
            <person name="Cao H."/>
            <person name="Xiong S."/>
            <person name="Wang X."/>
            <person name="Wei L."/>
            <person name="Li C."/>
            <person name="Ma Q."/>
            <person name="Ju M."/>
            <person name="Zhao R."/>
            <person name="Li G."/>
            <person name="Mu C."/>
            <person name="Tian Q."/>
            <person name="Mei H."/>
            <person name="Zhang T."/>
            <person name="Gao T."/>
            <person name="Zhang H."/>
        </authorList>
    </citation>
    <scope>NUCLEOTIDE SEQUENCE</scope>
    <source>
        <strain evidence="8">K16</strain>
    </source>
</reference>
<dbReference type="EMBL" id="JACGWL010000004">
    <property type="protein sequence ID" value="KAK4403530.1"/>
    <property type="molecule type" value="Genomic_DNA"/>
</dbReference>
<dbReference type="InterPro" id="IPR029063">
    <property type="entry name" value="SAM-dependent_MTases_sf"/>
</dbReference>
<dbReference type="Gene3D" id="3.40.50.150">
    <property type="entry name" value="Vaccinia Virus protein VP39"/>
    <property type="match status" value="1"/>
</dbReference>
<dbReference type="InterPro" id="IPR012967">
    <property type="entry name" value="COMT_dimerisation"/>
</dbReference>
<feature type="active site" description="Proton acceptor" evidence="5">
    <location>
        <position position="262"/>
    </location>
</feature>
<dbReference type="SUPFAM" id="SSF46785">
    <property type="entry name" value="Winged helix' DNA-binding domain"/>
    <property type="match status" value="1"/>
</dbReference>
<dbReference type="Gene3D" id="1.10.10.10">
    <property type="entry name" value="Winged helix-like DNA-binding domain superfamily/Winged helix DNA-binding domain"/>
    <property type="match status" value="1"/>
</dbReference>
<feature type="domain" description="O-methyltransferase C-terminal" evidence="6">
    <location>
        <begin position="130"/>
        <end position="339"/>
    </location>
</feature>
<sequence length="360" mass="40493">MEMIKQERSSELLEAEAHIWNQVFIYINSMSLKCAVELGIPEIIHKHGRPMTLTELVDALPGVDRAKADHVHRLMRTLVHSGFFVSEKMDPSDEQGYLLTPASRLLMGDHPMSMKAFVLSQLDSTITGPWQHLSGWFQNNEDRTAFHATHGMSLWEQKEQNPRFGHLFDQGMGNDATIVANVITRDCREVFEGLGSLVDVGGGTGTLAKAIAVAHPQIHCTVLDLAPVVAGLEGTRNLKYMEGDMFRFFPSSDAVLLKWIMHDWSDEECVQILKKCKEALTSNQRAKVIIIEKVVDDHKSDHKSVETQFCFDMLMMTVVGGKERKENEWANLFTVAGFSSYKISTLLGLRSIIEVFLDCI</sequence>
<feature type="domain" description="O-methyltransferase dimerisation" evidence="7">
    <location>
        <begin position="20"/>
        <end position="107"/>
    </location>
</feature>
<accession>A0AAE1X1J1</accession>
<evidence type="ECO:0000256" key="2">
    <source>
        <dbReference type="ARBA" id="ARBA00022679"/>
    </source>
</evidence>
<dbReference type="PANTHER" id="PTHR11746">
    <property type="entry name" value="O-METHYLTRANSFERASE"/>
    <property type="match status" value="1"/>
</dbReference>
<dbReference type="GO" id="GO:0032259">
    <property type="term" value="P:methylation"/>
    <property type="evidence" value="ECO:0007669"/>
    <property type="project" value="UniProtKB-KW"/>
</dbReference>
<evidence type="ECO:0000256" key="1">
    <source>
        <dbReference type="ARBA" id="ARBA00022603"/>
    </source>
</evidence>
<dbReference type="InterPro" id="IPR001077">
    <property type="entry name" value="COMT_C"/>
</dbReference>
<dbReference type="FunFam" id="3.40.50.150:FF:000057">
    <property type="entry name" value="O-methyltransferase ZRP4"/>
    <property type="match status" value="1"/>
</dbReference>
<dbReference type="PROSITE" id="PS51683">
    <property type="entry name" value="SAM_OMT_II"/>
    <property type="match status" value="1"/>
</dbReference>
<keyword evidence="1" id="KW-0489">Methyltransferase</keyword>
<dbReference type="GO" id="GO:0008171">
    <property type="term" value="F:O-methyltransferase activity"/>
    <property type="evidence" value="ECO:0007669"/>
    <property type="project" value="InterPro"/>
</dbReference>
<dbReference type="Pfam" id="PF08100">
    <property type="entry name" value="Dimerisation"/>
    <property type="match status" value="1"/>
</dbReference>
<dbReference type="InterPro" id="IPR036388">
    <property type="entry name" value="WH-like_DNA-bd_sf"/>
</dbReference>
<keyword evidence="3" id="KW-0949">S-adenosyl-L-methionine</keyword>
<dbReference type="InterPro" id="IPR016461">
    <property type="entry name" value="COMT-like"/>
</dbReference>
<evidence type="ECO:0000259" key="7">
    <source>
        <dbReference type="Pfam" id="PF08100"/>
    </source>
</evidence>
<dbReference type="GO" id="GO:0008757">
    <property type="term" value="F:S-adenosylmethionine-dependent methyltransferase activity"/>
    <property type="evidence" value="ECO:0007669"/>
    <property type="project" value="UniProtKB-ARBA"/>
</dbReference>
<dbReference type="CDD" id="cd02440">
    <property type="entry name" value="AdoMet_MTases"/>
    <property type="match status" value="1"/>
</dbReference>
<dbReference type="FunFam" id="1.10.10.10:FF:000213">
    <property type="entry name" value="Coniferyl alcohol 9-O-methyltransferase"/>
    <property type="match status" value="1"/>
</dbReference>
<comment type="caution">
    <text evidence="8">The sequence shown here is derived from an EMBL/GenBank/DDBJ whole genome shotgun (WGS) entry which is preliminary data.</text>
</comment>
<keyword evidence="9" id="KW-1185">Reference proteome</keyword>
<protein>
    <submittedName>
        <fullName evidence="8">O-methyltransferase 3</fullName>
    </submittedName>
</protein>
<dbReference type="Pfam" id="PF00891">
    <property type="entry name" value="Methyltransf_2"/>
    <property type="match status" value="1"/>
</dbReference>
<evidence type="ECO:0000259" key="6">
    <source>
        <dbReference type="Pfam" id="PF00891"/>
    </source>
</evidence>
<reference evidence="8" key="1">
    <citation type="submission" date="2020-06" db="EMBL/GenBank/DDBJ databases">
        <authorList>
            <person name="Li T."/>
            <person name="Hu X."/>
            <person name="Zhang T."/>
            <person name="Song X."/>
            <person name="Zhang H."/>
            <person name="Dai N."/>
            <person name="Sheng W."/>
            <person name="Hou X."/>
            <person name="Wei L."/>
        </authorList>
    </citation>
    <scope>NUCLEOTIDE SEQUENCE</scope>
    <source>
        <strain evidence="8">K16</strain>
        <tissue evidence="8">Leaf</tissue>
    </source>
</reference>
<dbReference type="AlphaFoldDB" id="A0AAE1X1J1"/>
<evidence type="ECO:0000256" key="4">
    <source>
        <dbReference type="ARBA" id="ARBA00034481"/>
    </source>
</evidence>
<dbReference type="GO" id="GO:0046983">
    <property type="term" value="F:protein dimerization activity"/>
    <property type="evidence" value="ECO:0007669"/>
    <property type="project" value="InterPro"/>
</dbReference>
<gene>
    <name evidence="8" type="ORF">Sango_0721600</name>
</gene>
<evidence type="ECO:0000256" key="5">
    <source>
        <dbReference type="PIRSR" id="PIRSR005739-1"/>
    </source>
</evidence>
<dbReference type="Proteomes" id="UP001289374">
    <property type="component" value="Unassembled WGS sequence"/>
</dbReference>
<comment type="similarity">
    <text evidence="4">Belongs to the class I-like SAM-binding methyltransferase superfamily. Cation-independent O-methyltransferase family. COMT subfamily.</text>
</comment>
<dbReference type="PIRSF" id="PIRSF005739">
    <property type="entry name" value="O-mtase"/>
    <property type="match status" value="1"/>
</dbReference>
<proteinExistence type="inferred from homology"/>
<evidence type="ECO:0000313" key="9">
    <source>
        <dbReference type="Proteomes" id="UP001289374"/>
    </source>
</evidence>